<dbReference type="Proteomes" id="UP000645828">
    <property type="component" value="Unassembled WGS sequence"/>
</dbReference>
<name>A0A811YSK6_NYCPR</name>
<dbReference type="PANTHER" id="PTHR14087">
    <property type="entry name" value="THYMOCYTE NUCLEAR PROTEIN 1"/>
    <property type="match status" value="1"/>
</dbReference>
<dbReference type="InterPro" id="IPR052181">
    <property type="entry name" value="5hmC_binding"/>
</dbReference>
<evidence type="ECO:0000313" key="5">
    <source>
        <dbReference type="EMBL" id="CAD7679393.1"/>
    </source>
</evidence>
<dbReference type="Pfam" id="PF01878">
    <property type="entry name" value="EVE"/>
    <property type="match status" value="1"/>
</dbReference>
<feature type="region of interest" description="Disordered" evidence="3">
    <location>
        <begin position="27"/>
        <end position="65"/>
    </location>
</feature>
<protein>
    <recommendedName>
        <fullName evidence="2">Thymocyte nuclear protein 1</fullName>
    </recommendedName>
</protein>
<comment type="function">
    <text evidence="1">Specifically binds 5-hydroxymethylcytosine (5hmC), suggesting that it acts as a specific reader of 5hmC.</text>
</comment>
<dbReference type="Gene3D" id="3.10.590.10">
    <property type="entry name" value="ph1033 like domains"/>
    <property type="match status" value="1"/>
</dbReference>
<dbReference type="EMBL" id="CAJHUB010000711">
    <property type="protein sequence ID" value="CAD7679393.1"/>
    <property type="molecule type" value="Genomic_DNA"/>
</dbReference>
<accession>A0A811YSK6</accession>
<dbReference type="InterPro" id="IPR002740">
    <property type="entry name" value="EVE_domain"/>
</dbReference>
<sequence length="188" mass="21289">MKCFPPATALSMFQEIEKLSSKKLAELRVSMMPKASGESSPKQRNEGRRRKPGKAALSQHSRKRLEKGVHGKFALSILKPAQPDSMLGWCSQLAGQAGNFLPTMKLEEEAFFYHHNCKEPGITGLVKLFEKNNPHYDPSGKEDNLKWSVLDVQFVPMMKLSIQSLTLEEFDFIEPGEKKKKKKKKEPS</sequence>
<dbReference type="GO" id="GO:0005634">
    <property type="term" value="C:nucleus"/>
    <property type="evidence" value="ECO:0007669"/>
    <property type="project" value="TreeGrafter"/>
</dbReference>
<reference evidence="5" key="1">
    <citation type="submission" date="2020-12" db="EMBL/GenBank/DDBJ databases">
        <authorList>
            <consortium name="Molecular Ecology Group"/>
        </authorList>
    </citation>
    <scope>NUCLEOTIDE SEQUENCE</scope>
    <source>
        <strain evidence="5">TBG_1078</strain>
    </source>
</reference>
<evidence type="ECO:0000313" key="6">
    <source>
        <dbReference type="EMBL" id="CAD7688126.1"/>
    </source>
</evidence>
<comment type="caution">
    <text evidence="5">The sequence shown here is derived from an EMBL/GenBank/DDBJ whole genome shotgun (WGS) entry which is preliminary data.</text>
</comment>
<dbReference type="EMBL" id="CAJHUB010000765">
    <property type="protein sequence ID" value="CAD7688126.1"/>
    <property type="molecule type" value="Genomic_DNA"/>
</dbReference>
<dbReference type="InterPro" id="IPR015947">
    <property type="entry name" value="PUA-like_sf"/>
</dbReference>
<proteinExistence type="predicted"/>
<dbReference type="AlphaFoldDB" id="A0A811YSK6"/>
<organism evidence="5 7">
    <name type="scientific">Nyctereutes procyonoides</name>
    <name type="common">Raccoon dog</name>
    <name type="synonym">Canis procyonoides</name>
    <dbReference type="NCBI Taxonomy" id="34880"/>
    <lineage>
        <taxon>Eukaryota</taxon>
        <taxon>Metazoa</taxon>
        <taxon>Chordata</taxon>
        <taxon>Craniata</taxon>
        <taxon>Vertebrata</taxon>
        <taxon>Euteleostomi</taxon>
        <taxon>Mammalia</taxon>
        <taxon>Eutheria</taxon>
        <taxon>Laurasiatheria</taxon>
        <taxon>Carnivora</taxon>
        <taxon>Caniformia</taxon>
        <taxon>Canidae</taxon>
        <taxon>Nyctereutes</taxon>
    </lineage>
</organism>
<evidence type="ECO:0000313" key="7">
    <source>
        <dbReference type="Proteomes" id="UP000645828"/>
    </source>
</evidence>
<evidence type="ECO:0000256" key="2">
    <source>
        <dbReference type="ARBA" id="ARBA00014654"/>
    </source>
</evidence>
<dbReference type="SUPFAM" id="SSF88697">
    <property type="entry name" value="PUA domain-like"/>
    <property type="match status" value="1"/>
</dbReference>
<dbReference type="PANTHER" id="PTHR14087:SF7">
    <property type="entry name" value="THYMOCYTE NUCLEAR PROTEIN 1"/>
    <property type="match status" value="1"/>
</dbReference>
<evidence type="ECO:0000256" key="1">
    <source>
        <dbReference type="ARBA" id="ARBA00002530"/>
    </source>
</evidence>
<gene>
    <name evidence="5" type="ORF">NYPRO_LOCUS12192</name>
    <name evidence="6" type="ORF">NYPRO_LOCUS20919</name>
</gene>
<feature type="domain" description="EVE" evidence="4">
    <location>
        <begin position="82"/>
        <end position="168"/>
    </location>
</feature>
<evidence type="ECO:0000256" key="3">
    <source>
        <dbReference type="SAM" id="MobiDB-lite"/>
    </source>
</evidence>
<keyword evidence="7" id="KW-1185">Reference proteome</keyword>
<evidence type="ECO:0000259" key="4">
    <source>
        <dbReference type="Pfam" id="PF01878"/>
    </source>
</evidence>